<dbReference type="PANTHER" id="PTHR30154">
    <property type="entry name" value="LEUCINE-RESPONSIVE REGULATORY PROTEIN"/>
    <property type="match status" value="1"/>
</dbReference>
<accession>A0A5R9ANF5</accession>
<proteinExistence type="predicted"/>
<dbReference type="GO" id="GO:0005829">
    <property type="term" value="C:cytosol"/>
    <property type="evidence" value="ECO:0007669"/>
    <property type="project" value="TreeGrafter"/>
</dbReference>
<dbReference type="Proteomes" id="UP000306544">
    <property type="component" value="Unassembled WGS sequence"/>
</dbReference>
<sequence length="332" mass="36338">MITLDEEDLRLIHSLQLLPRGSWTELGLALDRHPTTLAARFERLRAEGVAWVTAHPRGTPQDMTLSLHSVLCDPAARTEVTAALCAMPEVFSVEESPSGRDLLLTVIVPRPSQLRELVFPAFDAVPGLLRWQTYYCTALHAGANDWQVGALEPSVIRRLRALRPRTVAGRAPEAFGPIARVLAGDGRASAQTVAQQTGLTPSTARRQLRRVVQGDKISLRCDVSHAALGYQLVCQWFARLPTAEHAAAAARIAGLGALRLCTSITGPNNFLFMMWLRSAAEITEVETRLEEALPHLRLAESVVLSGIPKRVGWALDAEGRAQRLLTAPADHW</sequence>
<keyword evidence="2" id="KW-1185">Reference proteome</keyword>
<dbReference type="Gene3D" id="1.10.10.10">
    <property type="entry name" value="Winged helix-like DNA-binding domain superfamily/Winged helix DNA-binding domain"/>
    <property type="match status" value="2"/>
</dbReference>
<evidence type="ECO:0000313" key="2">
    <source>
        <dbReference type="Proteomes" id="UP000306544"/>
    </source>
</evidence>
<gene>
    <name evidence="1" type="ORF">FEF27_00915</name>
</gene>
<comment type="caution">
    <text evidence="1">The sequence shown here is derived from an EMBL/GenBank/DDBJ whole genome shotgun (WGS) entry which is preliminary data.</text>
</comment>
<reference evidence="1 2" key="1">
    <citation type="submission" date="2019-05" db="EMBL/GenBank/DDBJ databases">
        <title>Nesterenkonia sp. GY239, isolated from the Southern Atlantic Ocean.</title>
        <authorList>
            <person name="Zhang G."/>
        </authorList>
    </citation>
    <scope>NUCLEOTIDE SEQUENCE [LARGE SCALE GENOMIC DNA]</scope>
    <source>
        <strain evidence="1 2">GY239</strain>
    </source>
</reference>
<name>A0A5R9ANF5_9MICC</name>
<dbReference type="InterPro" id="IPR036388">
    <property type="entry name" value="WH-like_DNA-bd_sf"/>
</dbReference>
<dbReference type="GO" id="GO:0043200">
    <property type="term" value="P:response to amino acid"/>
    <property type="evidence" value="ECO:0007669"/>
    <property type="project" value="TreeGrafter"/>
</dbReference>
<dbReference type="PANTHER" id="PTHR30154:SF34">
    <property type="entry name" value="TRANSCRIPTIONAL REGULATOR AZLB"/>
    <property type="match status" value="1"/>
</dbReference>
<organism evidence="1 2">
    <name type="scientific">Nesterenkonia sphaerica</name>
    <dbReference type="NCBI Taxonomy" id="1804988"/>
    <lineage>
        <taxon>Bacteria</taxon>
        <taxon>Bacillati</taxon>
        <taxon>Actinomycetota</taxon>
        <taxon>Actinomycetes</taxon>
        <taxon>Micrococcales</taxon>
        <taxon>Micrococcaceae</taxon>
        <taxon>Nesterenkonia</taxon>
    </lineage>
</organism>
<protein>
    <submittedName>
        <fullName evidence="1">Lrp/AsnC family transcriptional regulator</fullName>
    </submittedName>
</protein>
<evidence type="ECO:0000313" key="1">
    <source>
        <dbReference type="EMBL" id="TLP79979.1"/>
    </source>
</evidence>
<dbReference type="RefSeq" id="WP_138168941.1">
    <property type="nucleotide sequence ID" value="NZ_VAWA01000001.1"/>
</dbReference>
<dbReference type="AlphaFoldDB" id="A0A5R9ANF5"/>
<dbReference type="EMBL" id="VAWA01000001">
    <property type="protein sequence ID" value="TLP79979.1"/>
    <property type="molecule type" value="Genomic_DNA"/>
</dbReference>
<dbReference type="OrthoDB" id="4050641at2"/>
<dbReference type="GO" id="GO:0043565">
    <property type="term" value="F:sequence-specific DNA binding"/>
    <property type="evidence" value="ECO:0007669"/>
    <property type="project" value="TreeGrafter"/>
</dbReference>